<feature type="non-terminal residue" evidence="1">
    <location>
        <position position="1"/>
    </location>
</feature>
<reference evidence="1" key="1">
    <citation type="journal article" date="2014" name="Front. Microbiol.">
        <title>High frequency of phylogenetically diverse reductive dehalogenase-homologous genes in deep subseafloor sedimentary metagenomes.</title>
        <authorList>
            <person name="Kawai M."/>
            <person name="Futagami T."/>
            <person name="Toyoda A."/>
            <person name="Takaki Y."/>
            <person name="Nishi S."/>
            <person name="Hori S."/>
            <person name="Arai W."/>
            <person name="Tsubouchi T."/>
            <person name="Morono Y."/>
            <person name="Uchiyama I."/>
            <person name="Ito T."/>
            <person name="Fujiyama A."/>
            <person name="Inagaki F."/>
            <person name="Takami H."/>
        </authorList>
    </citation>
    <scope>NUCLEOTIDE SEQUENCE</scope>
    <source>
        <strain evidence="1">Expedition CK06-06</strain>
    </source>
</reference>
<name>X1D7T3_9ZZZZ</name>
<protein>
    <submittedName>
        <fullName evidence="1">Uncharacterized protein</fullName>
    </submittedName>
</protein>
<evidence type="ECO:0000313" key="1">
    <source>
        <dbReference type="EMBL" id="GAH16821.1"/>
    </source>
</evidence>
<dbReference type="EMBL" id="BART01031706">
    <property type="protein sequence ID" value="GAH16821.1"/>
    <property type="molecule type" value="Genomic_DNA"/>
</dbReference>
<proteinExistence type="predicted"/>
<sequence>WDYKGSHPFYATCPRCMRKVKITRARVSEVFKPSYEPVESVDGKLSKFTIKKEK</sequence>
<gene>
    <name evidence="1" type="ORF">S01H4_55007</name>
</gene>
<organism evidence="1">
    <name type="scientific">marine sediment metagenome</name>
    <dbReference type="NCBI Taxonomy" id="412755"/>
    <lineage>
        <taxon>unclassified sequences</taxon>
        <taxon>metagenomes</taxon>
        <taxon>ecological metagenomes</taxon>
    </lineage>
</organism>
<comment type="caution">
    <text evidence="1">The sequence shown here is derived from an EMBL/GenBank/DDBJ whole genome shotgun (WGS) entry which is preliminary data.</text>
</comment>
<dbReference type="AlphaFoldDB" id="X1D7T3"/>
<accession>X1D7T3</accession>